<evidence type="ECO:0000256" key="2">
    <source>
        <dbReference type="ARBA" id="ARBA00012438"/>
    </source>
</evidence>
<dbReference type="InterPro" id="IPR000700">
    <property type="entry name" value="PAS-assoc_C"/>
</dbReference>
<dbReference type="InterPro" id="IPR036097">
    <property type="entry name" value="HisK_dim/P_sf"/>
</dbReference>
<comment type="catalytic activity">
    <reaction evidence="1">
        <text>ATP + protein L-histidine = ADP + protein N-phospho-L-histidine.</text>
        <dbReference type="EC" id="2.7.13.3"/>
    </reaction>
</comment>
<reference evidence="11" key="1">
    <citation type="submission" date="2022-12" db="EMBL/GenBank/DDBJ databases">
        <title>Reclassification of two methanogenic archaea species isolated from the Kolyma lowland permafrost.</title>
        <authorList>
            <person name="Trubitsyn V.E."/>
            <person name="Rivkina E.M."/>
            <person name="Shcherbakova V.A."/>
        </authorList>
    </citation>
    <scope>NUCLEOTIDE SEQUENCE</scope>
    <source>
        <strain evidence="10">M2</strain>
        <strain evidence="11">MK4</strain>
    </source>
</reference>
<dbReference type="SMART" id="SM00388">
    <property type="entry name" value="HisKA"/>
    <property type="match status" value="1"/>
</dbReference>
<dbReference type="PROSITE" id="PS50109">
    <property type="entry name" value="HIS_KIN"/>
    <property type="match status" value="1"/>
</dbReference>
<dbReference type="CDD" id="cd00082">
    <property type="entry name" value="HisKA"/>
    <property type="match status" value="1"/>
</dbReference>
<dbReference type="CDD" id="cd00130">
    <property type="entry name" value="PAS"/>
    <property type="match status" value="2"/>
</dbReference>
<keyword evidence="4" id="KW-0808">Transferase</keyword>
<protein>
    <recommendedName>
        <fullName evidence="2">histidine kinase</fullName>
        <ecNumber evidence="2">2.7.13.3</ecNumber>
    </recommendedName>
</protein>
<keyword evidence="5" id="KW-0418">Kinase</keyword>
<dbReference type="InterPro" id="IPR003594">
    <property type="entry name" value="HATPase_dom"/>
</dbReference>
<dbReference type="Gene3D" id="3.30.565.10">
    <property type="entry name" value="Histidine kinase-like ATPase, C-terminal domain"/>
    <property type="match status" value="1"/>
</dbReference>
<sequence length="667" mass="78738">MEIKEKDLLNEVEKLEEVNETLVNEFRYYITTEKESKRRIKQILENIMESYFEMDNKWHILDLNHNAEIEFGKKKEKLIGKVFWNEFPPNKPIWDNFCRAQQEKKHIKFETYSPISKKWFEMHIHPFEDGSSVYFHDISERKKLEHDLKESEEKYRTIFENTVNPTLIIEEDMTISMVNSEFEKVSGYTKEEVQGIKWTKMACTEDIYKMMEYHRLRRINKDAAPKKYEAHLLNKKGEIRDIYLTVGIISEKNRSIVSFMDITELKKDEAELERYRTHLEELVEKRTEELEEVNKALAESEEKFRELFNRADDMITLVELNEKGIPGNFIEVNNVASQRLGYTREEFKNMTPADIVAPEKLMEIPENAVKLIENDCVRFEIVHMTRTGKRIPVEVVNHVFKLKGKRVALAVSRDITERKKYEEELEILVKDLKRSNEELEKFAYVASHDLQEPLRTIASFTQLLERRYKGKFDKDADEFMDYVIDASFRMKKQIEGLLEYSKVKTDQKGFQPVNLDIVLNQVIENLRSLIEENGAVINYGPLPAVMGDYDQLRRIFQNLVGNAIKFRKHDIFPVIDISVREDKENNEYVFSIADNGIGIEEQYMERIFVIFQRLHTMELYKGTGIGLSVVKRIVERHGGRIWVESEPGVGSTFYFTIPLCKFIKSLV</sequence>
<evidence type="ECO:0000256" key="6">
    <source>
        <dbReference type="SAM" id="Coils"/>
    </source>
</evidence>
<keyword evidence="12" id="KW-1185">Reference proteome</keyword>
<keyword evidence="6" id="KW-0175">Coiled coil</keyword>
<dbReference type="InterPro" id="IPR052162">
    <property type="entry name" value="Sensor_kinase/Photoreceptor"/>
</dbReference>
<comment type="caution">
    <text evidence="11">The sequence shown here is derived from an EMBL/GenBank/DDBJ whole genome shotgun (WGS) entry which is preliminary data.</text>
</comment>
<dbReference type="SMART" id="SM00387">
    <property type="entry name" value="HATPase_c"/>
    <property type="match status" value="1"/>
</dbReference>
<organism evidence="11">
    <name type="scientific">Methanobacterium veterum</name>
    <dbReference type="NCBI Taxonomy" id="408577"/>
    <lineage>
        <taxon>Archaea</taxon>
        <taxon>Methanobacteriati</taxon>
        <taxon>Methanobacteriota</taxon>
        <taxon>Methanomada group</taxon>
        <taxon>Methanobacteria</taxon>
        <taxon>Methanobacteriales</taxon>
        <taxon>Methanobacteriaceae</taxon>
        <taxon>Methanobacterium</taxon>
    </lineage>
</organism>
<feature type="domain" description="PAS" evidence="8">
    <location>
        <begin position="300"/>
        <end position="375"/>
    </location>
</feature>
<dbReference type="EC" id="2.7.13.3" evidence="2"/>
<evidence type="ECO:0000313" key="11">
    <source>
        <dbReference type="EMBL" id="MCZ3372013.1"/>
    </source>
</evidence>
<dbReference type="InterPro" id="IPR035965">
    <property type="entry name" value="PAS-like_dom_sf"/>
</dbReference>
<dbReference type="EMBL" id="JAPVER010000020">
    <property type="protein sequence ID" value="MCZ3366505.1"/>
    <property type="molecule type" value="Genomic_DNA"/>
</dbReference>
<evidence type="ECO:0000313" key="10">
    <source>
        <dbReference type="EMBL" id="MCZ3366505.1"/>
    </source>
</evidence>
<dbReference type="InterPro" id="IPR004358">
    <property type="entry name" value="Sig_transdc_His_kin-like_C"/>
</dbReference>
<dbReference type="Pfam" id="PF02518">
    <property type="entry name" value="HATPase_c"/>
    <property type="match status" value="1"/>
</dbReference>
<gene>
    <name evidence="11" type="ORF">O3H35_05160</name>
    <name evidence="10" type="ORF">O3H54_11495</name>
</gene>
<dbReference type="PROSITE" id="PS50113">
    <property type="entry name" value="PAC"/>
    <property type="match status" value="1"/>
</dbReference>
<evidence type="ECO:0000259" key="9">
    <source>
        <dbReference type="PROSITE" id="PS50113"/>
    </source>
</evidence>
<feature type="domain" description="PAS" evidence="8">
    <location>
        <begin position="151"/>
        <end position="195"/>
    </location>
</feature>
<dbReference type="EMBL" id="JAPVES010000029">
    <property type="protein sequence ID" value="MCZ3372013.1"/>
    <property type="molecule type" value="Genomic_DNA"/>
</dbReference>
<dbReference type="AlphaFoldDB" id="A0A9E5DP61"/>
<evidence type="ECO:0000259" key="7">
    <source>
        <dbReference type="PROSITE" id="PS50109"/>
    </source>
</evidence>
<dbReference type="PRINTS" id="PR00344">
    <property type="entry name" value="BCTRLSENSOR"/>
</dbReference>
<dbReference type="Pfam" id="PF00512">
    <property type="entry name" value="HisKA"/>
    <property type="match status" value="1"/>
</dbReference>
<feature type="domain" description="PAC" evidence="9">
    <location>
        <begin position="377"/>
        <end position="427"/>
    </location>
</feature>
<accession>A0A9E5DP61</accession>
<evidence type="ECO:0000256" key="4">
    <source>
        <dbReference type="ARBA" id="ARBA00022679"/>
    </source>
</evidence>
<dbReference type="RefSeq" id="WP_052376117.1">
    <property type="nucleotide sequence ID" value="NZ_JAPVER010000020.1"/>
</dbReference>
<dbReference type="SMART" id="SM00091">
    <property type="entry name" value="PAS"/>
    <property type="match status" value="3"/>
</dbReference>
<feature type="domain" description="PAS" evidence="8">
    <location>
        <begin position="36"/>
        <end position="81"/>
    </location>
</feature>
<dbReference type="InterPro" id="IPR000014">
    <property type="entry name" value="PAS"/>
</dbReference>
<evidence type="ECO:0000313" key="12">
    <source>
        <dbReference type="Proteomes" id="UP001068021"/>
    </source>
</evidence>
<evidence type="ECO:0000259" key="8">
    <source>
        <dbReference type="PROSITE" id="PS50112"/>
    </source>
</evidence>
<dbReference type="InterPro" id="IPR005467">
    <property type="entry name" value="His_kinase_dom"/>
</dbReference>
<dbReference type="FunFam" id="3.30.565.10:FF:000006">
    <property type="entry name" value="Sensor histidine kinase WalK"/>
    <property type="match status" value="1"/>
</dbReference>
<proteinExistence type="predicted"/>
<evidence type="ECO:0000256" key="5">
    <source>
        <dbReference type="ARBA" id="ARBA00022777"/>
    </source>
</evidence>
<dbReference type="Proteomes" id="UP001074446">
    <property type="component" value="Unassembled WGS sequence"/>
</dbReference>
<dbReference type="SUPFAM" id="SSF55874">
    <property type="entry name" value="ATPase domain of HSP90 chaperone/DNA topoisomerase II/histidine kinase"/>
    <property type="match status" value="1"/>
</dbReference>
<dbReference type="SUPFAM" id="SSF55785">
    <property type="entry name" value="PYP-like sensor domain (PAS domain)"/>
    <property type="match status" value="3"/>
</dbReference>
<dbReference type="Pfam" id="PF13426">
    <property type="entry name" value="PAS_9"/>
    <property type="match status" value="3"/>
</dbReference>
<dbReference type="Gene3D" id="3.30.450.20">
    <property type="entry name" value="PAS domain"/>
    <property type="match status" value="3"/>
</dbReference>
<feature type="coiled-coil region" evidence="6">
    <location>
        <begin position="262"/>
        <end position="310"/>
    </location>
</feature>
<dbReference type="InterPro" id="IPR003661">
    <property type="entry name" value="HisK_dim/P_dom"/>
</dbReference>
<feature type="domain" description="Histidine kinase" evidence="7">
    <location>
        <begin position="445"/>
        <end position="661"/>
    </location>
</feature>
<dbReference type="Proteomes" id="UP001068021">
    <property type="component" value="Unassembled WGS sequence"/>
</dbReference>
<dbReference type="SUPFAM" id="SSF47384">
    <property type="entry name" value="Homodimeric domain of signal transducing histidine kinase"/>
    <property type="match status" value="1"/>
</dbReference>
<dbReference type="PANTHER" id="PTHR43304">
    <property type="entry name" value="PHYTOCHROME-LIKE PROTEIN CPH1"/>
    <property type="match status" value="1"/>
</dbReference>
<dbReference type="GO" id="GO:0000155">
    <property type="term" value="F:phosphorelay sensor kinase activity"/>
    <property type="evidence" value="ECO:0007669"/>
    <property type="project" value="InterPro"/>
</dbReference>
<dbReference type="InterPro" id="IPR036890">
    <property type="entry name" value="HATPase_C_sf"/>
</dbReference>
<dbReference type="PANTHER" id="PTHR43304:SF1">
    <property type="entry name" value="PAC DOMAIN-CONTAINING PROTEIN"/>
    <property type="match status" value="1"/>
</dbReference>
<evidence type="ECO:0000256" key="1">
    <source>
        <dbReference type="ARBA" id="ARBA00000085"/>
    </source>
</evidence>
<name>A0A9E5DP61_9EURY</name>
<evidence type="ECO:0000256" key="3">
    <source>
        <dbReference type="ARBA" id="ARBA00022553"/>
    </source>
</evidence>
<dbReference type="NCBIfam" id="TIGR00229">
    <property type="entry name" value="sensory_box"/>
    <property type="match status" value="3"/>
</dbReference>
<keyword evidence="3" id="KW-0597">Phosphoprotein</keyword>
<dbReference type="Gene3D" id="1.10.287.130">
    <property type="match status" value="1"/>
</dbReference>
<dbReference type="PROSITE" id="PS50112">
    <property type="entry name" value="PAS"/>
    <property type="match status" value="3"/>
</dbReference>